<proteinExistence type="predicted"/>
<name>O05129_NEIGO</name>
<gene>
    <name evidence="2" type="primary">pilN</name>
</gene>
<reference evidence="2" key="1">
    <citation type="journal article" date="1997" name="J. Bacteriol.">
        <title>Cloning and characterization of the ponA gene encoding penicillin-binding protein 1 from Neisseria gonorrhoeae and Neisseria meningitidis.</title>
        <authorList>
            <person name="Ropp P.A."/>
            <person name="Nicholas R.A."/>
        </authorList>
    </citation>
    <scope>NUCLEOTIDE SEQUENCE</scope>
    <source>
        <strain evidence="2">FA19</strain>
    </source>
</reference>
<dbReference type="InterPro" id="IPR052534">
    <property type="entry name" value="Extracell_DNA_Util/SecSys_Comp"/>
</dbReference>
<feature type="transmembrane region" description="Helical" evidence="1">
    <location>
        <begin position="26"/>
        <end position="46"/>
    </location>
</feature>
<organism evidence="2">
    <name type="scientific">Neisseria gonorrhoeae</name>
    <dbReference type="NCBI Taxonomy" id="485"/>
    <lineage>
        <taxon>Bacteria</taxon>
        <taxon>Pseudomonadati</taxon>
        <taxon>Pseudomonadota</taxon>
        <taxon>Betaproteobacteria</taxon>
        <taxon>Neisseriales</taxon>
        <taxon>Neisseriaceae</taxon>
        <taxon>Neisseria</taxon>
    </lineage>
</organism>
<keyword evidence="1" id="KW-0812">Transmembrane</keyword>
<protein>
    <submittedName>
        <fullName evidence="2">PilN</fullName>
    </submittedName>
</protein>
<sequence>MNNLIKINLLPYREEMNKRKQQQFKTLMYGAVLTGVAAVAATYLFIDNMINKQSEKNTLLEISIAHLDTELSEIQKLKQEKDAFLIKKNKIGELQIKRLQAAKILDSLNVAVPGSTYLTSLDAVTADTYRLSGRTSSDNRVAAMMRGDAQYRHIQATRIVKHQEKQFASRIYPSGNITTYRKGGRIQRESGFGKRTGGKLNGF</sequence>
<dbReference type="PANTHER" id="PTHR40278:SF2">
    <property type="entry name" value="TYPE IV PILUS INNER MEMBRANE COMPONENT PILN"/>
    <property type="match status" value="1"/>
</dbReference>
<dbReference type="GO" id="GO:0043107">
    <property type="term" value="P:type IV pilus-dependent motility"/>
    <property type="evidence" value="ECO:0007669"/>
    <property type="project" value="TreeGrafter"/>
</dbReference>
<evidence type="ECO:0000256" key="1">
    <source>
        <dbReference type="SAM" id="Phobius"/>
    </source>
</evidence>
<evidence type="ECO:0000313" key="2">
    <source>
        <dbReference type="EMBL" id="AAB52534.1"/>
    </source>
</evidence>
<keyword evidence="1" id="KW-1133">Transmembrane helix</keyword>
<dbReference type="GO" id="GO:0043683">
    <property type="term" value="P:type IV pilus assembly"/>
    <property type="evidence" value="ECO:0007669"/>
    <property type="project" value="TreeGrafter"/>
</dbReference>
<dbReference type="Pfam" id="PF05137">
    <property type="entry name" value="PilN"/>
    <property type="match status" value="1"/>
</dbReference>
<accession>O05129</accession>
<keyword evidence="1" id="KW-0472">Membrane</keyword>
<dbReference type="EMBL" id="U72876">
    <property type="protein sequence ID" value="AAB52534.1"/>
    <property type="molecule type" value="Genomic_DNA"/>
</dbReference>
<dbReference type="PANTHER" id="PTHR40278">
    <property type="entry name" value="DNA UTILIZATION PROTEIN HOFN"/>
    <property type="match status" value="1"/>
</dbReference>
<dbReference type="AlphaFoldDB" id="O05129"/>
<dbReference type="InterPro" id="IPR007813">
    <property type="entry name" value="PilN"/>
</dbReference>